<dbReference type="AlphaFoldDB" id="A0A914S9X6"/>
<evidence type="ECO:0000313" key="1">
    <source>
        <dbReference type="Proteomes" id="UP000887564"/>
    </source>
</evidence>
<sequence>MSFTCNSLPWIFPNASLLPQNLLERTPIFDPHQFFINAPNLLMFQPYLQSAVDLAKGVRPISNSFMIDSILSTPS</sequence>
<protein>
    <submittedName>
        <fullName evidence="2">Ovule protein</fullName>
    </submittedName>
</protein>
<dbReference type="Proteomes" id="UP000887564">
    <property type="component" value="Unplaced"/>
</dbReference>
<dbReference type="WBParaSite" id="PEQ_0001402901-mRNA-1">
    <property type="protein sequence ID" value="PEQ_0001402901-mRNA-1"/>
    <property type="gene ID" value="PEQ_0001402901"/>
</dbReference>
<accession>A0A914S9X6</accession>
<proteinExistence type="predicted"/>
<reference evidence="2" key="1">
    <citation type="submission" date="2022-11" db="UniProtKB">
        <authorList>
            <consortium name="WormBaseParasite"/>
        </authorList>
    </citation>
    <scope>IDENTIFICATION</scope>
</reference>
<evidence type="ECO:0000313" key="2">
    <source>
        <dbReference type="WBParaSite" id="PEQ_0001402901-mRNA-1"/>
    </source>
</evidence>
<name>A0A914S9X6_PAREQ</name>
<keyword evidence="1" id="KW-1185">Reference proteome</keyword>
<organism evidence="1 2">
    <name type="scientific">Parascaris equorum</name>
    <name type="common">Equine roundworm</name>
    <dbReference type="NCBI Taxonomy" id="6256"/>
    <lineage>
        <taxon>Eukaryota</taxon>
        <taxon>Metazoa</taxon>
        <taxon>Ecdysozoa</taxon>
        <taxon>Nematoda</taxon>
        <taxon>Chromadorea</taxon>
        <taxon>Rhabditida</taxon>
        <taxon>Spirurina</taxon>
        <taxon>Ascaridomorpha</taxon>
        <taxon>Ascaridoidea</taxon>
        <taxon>Ascarididae</taxon>
        <taxon>Parascaris</taxon>
    </lineage>
</organism>